<evidence type="ECO:0000256" key="1">
    <source>
        <dbReference type="SAM" id="Phobius"/>
    </source>
</evidence>
<evidence type="ECO:0008006" key="3">
    <source>
        <dbReference type="Google" id="ProtNLM"/>
    </source>
</evidence>
<keyword evidence="1" id="KW-0812">Transmembrane</keyword>
<name>A0A450U3T7_9GAMM</name>
<dbReference type="InterPro" id="IPR011435">
    <property type="entry name" value="UmpAB"/>
</dbReference>
<evidence type="ECO:0000313" key="2">
    <source>
        <dbReference type="EMBL" id="VFJ77848.1"/>
    </source>
</evidence>
<dbReference type="AlphaFoldDB" id="A0A450U3T7"/>
<feature type="transmembrane region" description="Helical" evidence="1">
    <location>
        <begin position="129"/>
        <end position="151"/>
    </location>
</feature>
<proteinExistence type="predicted"/>
<feature type="transmembrane region" description="Helical" evidence="1">
    <location>
        <begin position="12"/>
        <end position="30"/>
    </location>
</feature>
<dbReference type="EMBL" id="CAADFE010000142">
    <property type="protein sequence ID" value="VFJ77848.1"/>
    <property type="molecule type" value="Genomic_DNA"/>
</dbReference>
<reference evidence="2" key="1">
    <citation type="submission" date="2019-02" db="EMBL/GenBank/DDBJ databases">
        <authorList>
            <person name="Gruber-Vodicka R. H."/>
            <person name="Seah K. B. B."/>
        </authorList>
    </citation>
    <scope>NUCLEOTIDE SEQUENCE</scope>
    <source>
        <strain evidence="2">BECK_BZ131</strain>
    </source>
</reference>
<feature type="transmembrane region" description="Helical" evidence="1">
    <location>
        <begin position="79"/>
        <end position="96"/>
    </location>
</feature>
<feature type="transmembrane region" description="Helical" evidence="1">
    <location>
        <begin position="158"/>
        <end position="175"/>
    </location>
</feature>
<accession>A0A450U3T7</accession>
<feature type="transmembrane region" description="Helical" evidence="1">
    <location>
        <begin position="36"/>
        <end position="58"/>
    </location>
</feature>
<organism evidence="2">
    <name type="scientific">Candidatus Kentrum sp. FW</name>
    <dbReference type="NCBI Taxonomy" id="2126338"/>
    <lineage>
        <taxon>Bacteria</taxon>
        <taxon>Pseudomonadati</taxon>
        <taxon>Pseudomonadota</taxon>
        <taxon>Gammaproteobacteria</taxon>
        <taxon>Candidatus Kentrum</taxon>
    </lineage>
</organism>
<protein>
    <recommendedName>
        <fullName evidence="3">DUF1538 domain-containing protein</fullName>
    </recommendedName>
</protein>
<gene>
    <name evidence="2" type="ORF">BECKFW1821C_GA0114237_11423</name>
</gene>
<dbReference type="Pfam" id="PF07556">
    <property type="entry name" value="DUF1538"/>
    <property type="match status" value="1"/>
</dbReference>
<sequence>MYRFVSTVGGSIRDLAPVILVILFFQVVVLEQPIPNLAEIGIGILFVLVGLTLFVRGLEIGLFPLGERLAYSFAKKGSLAWLLVFAFALGFGTTVAEPALIAVAGEAADVATGAGMIDNSAAARSEYALGLRITVAVSVGFAIVMGVYRIIRGWPVQYLILGGYIGVMVMTAFAPEEIIGIAYDSGGVTTSTITVPMVTALGVGLASSIEGRNPLSDGFGLIAFASLTPMVFVMGYGLVIG</sequence>
<keyword evidence="1" id="KW-1133">Transmembrane helix</keyword>
<feature type="transmembrane region" description="Helical" evidence="1">
    <location>
        <begin position="218"/>
        <end position="239"/>
    </location>
</feature>
<feature type="transmembrane region" description="Helical" evidence="1">
    <location>
        <begin position="187"/>
        <end position="206"/>
    </location>
</feature>
<keyword evidence="1" id="KW-0472">Membrane</keyword>